<evidence type="ECO:0000256" key="8">
    <source>
        <dbReference type="SAM" id="MobiDB-lite"/>
    </source>
</evidence>
<name>A0A0D2KSV6_9CHLO</name>
<dbReference type="PROSITE" id="PS51462">
    <property type="entry name" value="NUDIX"/>
    <property type="match status" value="1"/>
</dbReference>
<feature type="region of interest" description="Disordered" evidence="8">
    <location>
        <begin position="209"/>
        <end position="251"/>
    </location>
</feature>
<proteinExistence type="inferred from homology"/>
<dbReference type="InterPro" id="IPR015797">
    <property type="entry name" value="NUDIX_hydrolase-like_dom_sf"/>
</dbReference>
<feature type="compositionally biased region" description="Low complexity" evidence="8">
    <location>
        <begin position="209"/>
        <end position="237"/>
    </location>
</feature>
<protein>
    <recommendedName>
        <fullName evidence="3">Cleavage and polyadenylation specificity factor subunit 5</fullName>
    </recommendedName>
</protein>
<dbReference type="EMBL" id="KK102129">
    <property type="protein sequence ID" value="KIY98598.1"/>
    <property type="molecule type" value="Genomic_DNA"/>
</dbReference>
<comment type="subcellular location">
    <subcellularLocation>
        <location evidence="1">Nucleus</location>
    </subcellularLocation>
</comment>
<organism evidence="10 11">
    <name type="scientific">Monoraphidium neglectum</name>
    <dbReference type="NCBI Taxonomy" id="145388"/>
    <lineage>
        <taxon>Eukaryota</taxon>
        <taxon>Viridiplantae</taxon>
        <taxon>Chlorophyta</taxon>
        <taxon>core chlorophytes</taxon>
        <taxon>Chlorophyceae</taxon>
        <taxon>CS clade</taxon>
        <taxon>Sphaeropleales</taxon>
        <taxon>Selenastraceae</taxon>
        <taxon>Monoraphidium</taxon>
    </lineage>
</organism>
<evidence type="ECO:0000313" key="10">
    <source>
        <dbReference type="EMBL" id="KIY98598.1"/>
    </source>
</evidence>
<dbReference type="Gene3D" id="3.90.79.10">
    <property type="entry name" value="Nucleoside Triphosphate Pyrophosphohydrolase"/>
    <property type="match status" value="1"/>
</dbReference>
<keyword evidence="11" id="KW-1185">Reference proteome</keyword>
<evidence type="ECO:0000256" key="1">
    <source>
        <dbReference type="ARBA" id="ARBA00004123"/>
    </source>
</evidence>
<evidence type="ECO:0000256" key="6">
    <source>
        <dbReference type="ARBA" id="ARBA00023242"/>
    </source>
</evidence>
<evidence type="ECO:0000259" key="9">
    <source>
        <dbReference type="PROSITE" id="PS51462"/>
    </source>
</evidence>
<dbReference type="Proteomes" id="UP000054498">
    <property type="component" value="Unassembled WGS sequence"/>
</dbReference>
<keyword evidence="6" id="KW-0539">Nucleus</keyword>
<keyword evidence="5" id="KW-0694">RNA-binding</keyword>
<dbReference type="AlphaFoldDB" id="A0A0D2KSV6"/>
<evidence type="ECO:0000256" key="3">
    <source>
        <dbReference type="ARBA" id="ARBA00016266"/>
    </source>
</evidence>
<dbReference type="RefSeq" id="XP_013897618.1">
    <property type="nucleotide sequence ID" value="XM_014042164.1"/>
</dbReference>
<reference evidence="10 11" key="1">
    <citation type="journal article" date="2013" name="BMC Genomics">
        <title>Reconstruction of the lipid metabolism for the microalga Monoraphidium neglectum from its genome sequence reveals characteristics suitable for biofuel production.</title>
        <authorList>
            <person name="Bogen C."/>
            <person name="Al-Dilaimi A."/>
            <person name="Albersmeier A."/>
            <person name="Wichmann J."/>
            <person name="Grundmann M."/>
            <person name="Rupp O."/>
            <person name="Lauersen K.J."/>
            <person name="Blifernez-Klassen O."/>
            <person name="Kalinowski J."/>
            <person name="Goesmann A."/>
            <person name="Mussgnug J.H."/>
            <person name="Kruse O."/>
        </authorList>
    </citation>
    <scope>NUCLEOTIDE SEQUENCE [LARGE SCALE GENOMIC DNA]</scope>
    <source>
        <strain evidence="10 11">SAG 48.87</strain>
    </source>
</reference>
<dbReference type="GO" id="GO:0005849">
    <property type="term" value="C:mRNA cleavage factor complex"/>
    <property type="evidence" value="ECO:0007669"/>
    <property type="project" value="InterPro"/>
</dbReference>
<evidence type="ECO:0000256" key="5">
    <source>
        <dbReference type="ARBA" id="ARBA00022884"/>
    </source>
</evidence>
<dbReference type="FunFam" id="3.90.79.10:FF:000020">
    <property type="entry name" value="Pre-mRNA cleavage factor Im subunit 2"/>
    <property type="match status" value="1"/>
</dbReference>
<dbReference type="KEGG" id="mng:MNEG_9366"/>
<feature type="domain" description="Nudix hydrolase" evidence="9">
    <location>
        <begin position="46"/>
        <end position="174"/>
    </location>
</feature>
<sequence length="251" mass="28021">MLRHTYAHAVYPVTGYKFGQKGAKPDKDGSAADRMARLKAKYEREGLRRSVDAVIVVQQHGHPHVLLLQLGNSNFFKLPGGKLKPGEDEVEGLKRKLVTYLSPEDPVLQMPWEIGECIGNWWRPNFDTVFYPYVPPHITRPKELKRLFVVPLLERSCFAVPKNFKLVAVPLFELYDNAPRFGPVMAGIPQMLCRLRLNIVGGAAAAKQAAAPQQPQQPQQQPSLQQQQQQQQQHYAAVGGGGGGTQYMETG</sequence>
<gene>
    <name evidence="10" type="ORF">MNEG_9366</name>
</gene>
<dbReference type="CDD" id="cd18871">
    <property type="entry name" value="NUDIX_Cfim25_Nudt21"/>
    <property type="match status" value="1"/>
</dbReference>
<dbReference type="InterPro" id="IPR016706">
    <property type="entry name" value="Cleav_polyA_spec_factor_su5"/>
</dbReference>
<dbReference type="GO" id="GO:0003729">
    <property type="term" value="F:mRNA binding"/>
    <property type="evidence" value="ECO:0007669"/>
    <property type="project" value="InterPro"/>
</dbReference>
<accession>A0A0D2KSV6</accession>
<dbReference type="GO" id="GO:0031124">
    <property type="term" value="P:mRNA 3'-end processing"/>
    <property type="evidence" value="ECO:0007669"/>
    <property type="project" value="InterPro"/>
</dbReference>
<comment type="similarity">
    <text evidence="2">Belongs to the Nudix hydrolase family. CPSF5 subfamily.</text>
</comment>
<dbReference type="GeneID" id="25742241"/>
<dbReference type="STRING" id="145388.A0A0D2KSV6"/>
<dbReference type="PANTHER" id="PTHR13047">
    <property type="entry name" value="PRE-MRNA CLEAVAGE FACTOR IM, 25KD SUBUNIT"/>
    <property type="match status" value="1"/>
</dbReference>
<dbReference type="InterPro" id="IPR000086">
    <property type="entry name" value="NUDIX_hydrolase_dom"/>
</dbReference>
<dbReference type="SUPFAM" id="SSF55811">
    <property type="entry name" value="Nudix"/>
    <property type="match status" value="1"/>
</dbReference>
<dbReference type="Pfam" id="PF13869">
    <property type="entry name" value="NUDIX_2"/>
    <property type="match status" value="1"/>
</dbReference>
<evidence type="ECO:0000256" key="4">
    <source>
        <dbReference type="ARBA" id="ARBA00022664"/>
    </source>
</evidence>
<evidence type="ECO:0000256" key="2">
    <source>
        <dbReference type="ARBA" id="ARBA00009710"/>
    </source>
</evidence>
<comment type="function">
    <text evidence="7">Component of the cleavage factor Im (CFIm) complex that plays a key role in pre-mRNA 3'-processing. Involved in association with CPSF6 or CPSF7 in pre-MRNA 3'-end poly(A) site cleavage and poly(A) addition. NUDT21/CPSF5 binds to cleavage and polyadenylation RNA substrates. The homodimer mediates simultaneous sequence-specific recognition of two 5'-UGUA-3' elements within the pre-mRNA. Binds to, but does not hydrolyze mono- and di-adenosine nucleotides. May have a role in mRNA export.</text>
</comment>
<keyword evidence="4" id="KW-0507">mRNA processing</keyword>
<dbReference type="OrthoDB" id="277288at2759"/>
<evidence type="ECO:0000313" key="11">
    <source>
        <dbReference type="Proteomes" id="UP000054498"/>
    </source>
</evidence>
<evidence type="ECO:0000256" key="7">
    <source>
        <dbReference type="ARBA" id="ARBA00054854"/>
    </source>
</evidence>